<sequence length="102" mass="11768">MPASTYGRTASTVCLTQDKPGRISKPLTHNQKGDHKAKAVEIEEEENELSLFSKHLESYHFWRSFFDDQSDASGDPDDPLPFCEHFSFYSSYKFIIHLVIRI</sequence>
<dbReference type="RefSeq" id="WP_209147845.1">
    <property type="nucleotide sequence ID" value="NZ_JAGHKP010000004.1"/>
</dbReference>
<keyword evidence="2" id="KW-1185">Reference proteome</keyword>
<proteinExistence type="predicted"/>
<evidence type="ECO:0000313" key="2">
    <source>
        <dbReference type="Proteomes" id="UP000679126"/>
    </source>
</evidence>
<dbReference type="EMBL" id="JAGHKP010000004">
    <property type="protein sequence ID" value="MBO9154731.1"/>
    <property type="molecule type" value="Genomic_DNA"/>
</dbReference>
<gene>
    <name evidence="1" type="ORF">J7I43_21065</name>
</gene>
<evidence type="ECO:0000313" key="1">
    <source>
        <dbReference type="EMBL" id="MBO9154731.1"/>
    </source>
</evidence>
<protein>
    <submittedName>
        <fullName evidence="1">Uncharacterized protein</fullName>
    </submittedName>
</protein>
<organism evidence="1 2">
    <name type="scientific">Chitinophaga chungangae</name>
    <dbReference type="NCBI Taxonomy" id="2821488"/>
    <lineage>
        <taxon>Bacteria</taxon>
        <taxon>Pseudomonadati</taxon>
        <taxon>Bacteroidota</taxon>
        <taxon>Chitinophagia</taxon>
        <taxon>Chitinophagales</taxon>
        <taxon>Chitinophagaceae</taxon>
        <taxon>Chitinophaga</taxon>
    </lineage>
</organism>
<dbReference type="Proteomes" id="UP000679126">
    <property type="component" value="Unassembled WGS sequence"/>
</dbReference>
<accession>A0ABS3YJ62</accession>
<reference evidence="2" key="1">
    <citation type="submission" date="2021-03" db="EMBL/GenBank/DDBJ databases">
        <title>Assistant Professor.</title>
        <authorList>
            <person name="Huq M.A."/>
        </authorList>
    </citation>
    <scope>NUCLEOTIDE SEQUENCE [LARGE SCALE GENOMIC DNA]</scope>
    <source>
        <strain evidence="2">MAH-28</strain>
    </source>
</reference>
<name>A0ABS3YJ62_9BACT</name>
<comment type="caution">
    <text evidence="1">The sequence shown here is derived from an EMBL/GenBank/DDBJ whole genome shotgun (WGS) entry which is preliminary data.</text>
</comment>